<accession>A0A6J4IWJ8</accession>
<reference evidence="1" key="1">
    <citation type="submission" date="2020-02" db="EMBL/GenBank/DDBJ databases">
        <authorList>
            <person name="Meier V. D."/>
        </authorList>
    </citation>
    <scope>NUCLEOTIDE SEQUENCE</scope>
    <source>
        <strain evidence="1">AVDCRST_MAG26</strain>
    </source>
</reference>
<sequence>MGPGCRDVPYLLPMSFLMSVGLDQVVPAVAGCILSSGHGVLY</sequence>
<gene>
    <name evidence="1" type="ORF">AVDCRST_MAG26-2331</name>
</gene>
<evidence type="ECO:0000313" key="1">
    <source>
        <dbReference type="EMBL" id="CAA9260990.1"/>
    </source>
</evidence>
<organism evidence="1">
    <name type="scientific">uncultured Chloroflexia bacterium</name>
    <dbReference type="NCBI Taxonomy" id="1672391"/>
    <lineage>
        <taxon>Bacteria</taxon>
        <taxon>Bacillati</taxon>
        <taxon>Chloroflexota</taxon>
        <taxon>Chloroflexia</taxon>
        <taxon>environmental samples</taxon>
    </lineage>
</organism>
<protein>
    <submittedName>
        <fullName evidence="1">Uncharacterized protein</fullName>
    </submittedName>
</protein>
<proteinExistence type="predicted"/>
<dbReference type="EMBL" id="CADCTK010000534">
    <property type="protein sequence ID" value="CAA9260990.1"/>
    <property type="molecule type" value="Genomic_DNA"/>
</dbReference>
<name>A0A6J4IWJ8_9CHLR</name>
<dbReference type="AlphaFoldDB" id="A0A6J4IWJ8"/>